<comment type="caution">
    <text evidence="2">The sequence shown here is derived from an EMBL/GenBank/DDBJ whole genome shotgun (WGS) entry which is preliminary data.</text>
</comment>
<feature type="non-terminal residue" evidence="2">
    <location>
        <position position="1"/>
    </location>
</feature>
<evidence type="ECO:0000313" key="3">
    <source>
        <dbReference type="Proteomes" id="UP000237000"/>
    </source>
</evidence>
<dbReference type="Proteomes" id="UP000237000">
    <property type="component" value="Unassembled WGS sequence"/>
</dbReference>
<reference evidence="3" key="1">
    <citation type="submission" date="2016-06" db="EMBL/GenBank/DDBJ databases">
        <title>Parallel loss of symbiosis genes in relatives of nitrogen-fixing non-legume Parasponia.</title>
        <authorList>
            <person name="Van Velzen R."/>
            <person name="Holmer R."/>
            <person name="Bu F."/>
            <person name="Rutten L."/>
            <person name="Van Zeijl A."/>
            <person name="Liu W."/>
            <person name="Santuari L."/>
            <person name="Cao Q."/>
            <person name="Sharma T."/>
            <person name="Shen D."/>
            <person name="Roswanjaya Y."/>
            <person name="Wardhani T."/>
            <person name="Kalhor M.S."/>
            <person name="Jansen J."/>
            <person name="Van den Hoogen J."/>
            <person name="Gungor B."/>
            <person name="Hartog M."/>
            <person name="Hontelez J."/>
            <person name="Verver J."/>
            <person name="Yang W.-C."/>
            <person name="Schijlen E."/>
            <person name="Repin R."/>
            <person name="Schilthuizen M."/>
            <person name="Schranz E."/>
            <person name="Heidstra R."/>
            <person name="Miyata K."/>
            <person name="Fedorova E."/>
            <person name="Kohlen W."/>
            <person name="Bisseling T."/>
            <person name="Smit S."/>
            <person name="Geurts R."/>
        </authorList>
    </citation>
    <scope>NUCLEOTIDE SEQUENCE [LARGE SCALE GENOMIC DNA]</scope>
    <source>
        <strain evidence="3">cv. RG33-2</strain>
    </source>
</reference>
<feature type="compositionally biased region" description="Basic and acidic residues" evidence="1">
    <location>
        <begin position="1"/>
        <end position="15"/>
    </location>
</feature>
<evidence type="ECO:0000313" key="2">
    <source>
        <dbReference type="EMBL" id="POO00937.1"/>
    </source>
</evidence>
<sequence>RGGKMGLDELEKGEQARSNQPAKKINRSRPGLVGLLGGPRSGPAKTGQPAPAHARPLFLQQQGPRILGPKTQVGSSQPVGPGFPSLPLHLRSRLGSAQAFI</sequence>
<proteinExistence type="predicted"/>
<dbReference type="AlphaFoldDB" id="A0A2P5FT24"/>
<gene>
    <name evidence="2" type="ORF">TorRG33x02_031200</name>
</gene>
<keyword evidence="3" id="KW-1185">Reference proteome</keyword>
<dbReference type="InParanoid" id="A0A2P5FT24"/>
<feature type="region of interest" description="Disordered" evidence="1">
    <location>
        <begin position="1"/>
        <end position="86"/>
    </location>
</feature>
<protein>
    <submittedName>
        <fullName evidence="2">Uncharacterized protein</fullName>
    </submittedName>
</protein>
<organism evidence="2 3">
    <name type="scientific">Trema orientale</name>
    <name type="common">Charcoal tree</name>
    <name type="synonym">Celtis orientalis</name>
    <dbReference type="NCBI Taxonomy" id="63057"/>
    <lineage>
        <taxon>Eukaryota</taxon>
        <taxon>Viridiplantae</taxon>
        <taxon>Streptophyta</taxon>
        <taxon>Embryophyta</taxon>
        <taxon>Tracheophyta</taxon>
        <taxon>Spermatophyta</taxon>
        <taxon>Magnoliopsida</taxon>
        <taxon>eudicotyledons</taxon>
        <taxon>Gunneridae</taxon>
        <taxon>Pentapetalae</taxon>
        <taxon>rosids</taxon>
        <taxon>fabids</taxon>
        <taxon>Rosales</taxon>
        <taxon>Cannabaceae</taxon>
        <taxon>Trema</taxon>
    </lineage>
</organism>
<accession>A0A2P5FT24</accession>
<name>A0A2P5FT24_TREOI</name>
<evidence type="ECO:0000256" key="1">
    <source>
        <dbReference type="SAM" id="MobiDB-lite"/>
    </source>
</evidence>
<dbReference type="EMBL" id="JXTC01000010">
    <property type="protein sequence ID" value="POO00937.1"/>
    <property type="molecule type" value="Genomic_DNA"/>
</dbReference>